<proteinExistence type="predicted"/>
<name>X1LI64_9ZZZZ</name>
<reference evidence="1" key="1">
    <citation type="journal article" date="2014" name="Front. Microbiol.">
        <title>High frequency of phylogenetically diverse reductive dehalogenase-homologous genes in deep subseafloor sedimentary metagenomes.</title>
        <authorList>
            <person name="Kawai M."/>
            <person name="Futagami T."/>
            <person name="Toyoda A."/>
            <person name="Takaki Y."/>
            <person name="Nishi S."/>
            <person name="Hori S."/>
            <person name="Arai W."/>
            <person name="Tsubouchi T."/>
            <person name="Morono Y."/>
            <person name="Uchiyama I."/>
            <person name="Ito T."/>
            <person name="Fujiyama A."/>
            <person name="Inagaki F."/>
            <person name="Takami H."/>
        </authorList>
    </citation>
    <scope>NUCLEOTIDE SEQUENCE</scope>
    <source>
        <strain evidence="1">Expedition CK06-06</strain>
    </source>
</reference>
<dbReference type="EMBL" id="BARV01002017">
    <property type="protein sequence ID" value="GAI02050.1"/>
    <property type="molecule type" value="Genomic_DNA"/>
</dbReference>
<feature type="non-terminal residue" evidence="1">
    <location>
        <position position="1"/>
    </location>
</feature>
<comment type="caution">
    <text evidence="1">The sequence shown here is derived from an EMBL/GenBank/DDBJ whole genome shotgun (WGS) entry which is preliminary data.</text>
</comment>
<organism evidence="1">
    <name type="scientific">marine sediment metagenome</name>
    <dbReference type="NCBI Taxonomy" id="412755"/>
    <lineage>
        <taxon>unclassified sequences</taxon>
        <taxon>metagenomes</taxon>
        <taxon>ecological metagenomes</taxon>
    </lineage>
</organism>
<gene>
    <name evidence="1" type="ORF">S06H3_05440</name>
</gene>
<dbReference type="AlphaFoldDB" id="X1LI64"/>
<protein>
    <submittedName>
        <fullName evidence="1">Uncharacterized protein</fullName>
    </submittedName>
</protein>
<evidence type="ECO:0000313" key="1">
    <source>
        <dbReference type="EMBL" id="GAI02050.1"/>
    </source>
</evidence>
<accession>X1LI64</accession>
<sequence length="46" mass="5570">RETEEKETAEIIFQIYKAIKESEKPVPERRGPSNWVMSERLKMFEE</sequence>